<protein>
    <submittedName>
        <fullName evidence="7">Dihydroxyacetone kinase subunit DhaK</fullName>
        <ecNumber evidence="7">2.7.1.121</ecNumber>
    </submittedName>
</protein>
<name>A0A5C6RUI9_9RHOB</name>
<keyword evidence="4" id="KW-0067">ATP-binding</keyword>
<dbReference type="FunFam" id="3.40.50.10440:FF:000001">
    <property type="entry name" value="Dihydroxyacetone kinase, DhaK subunit"/>
    <property type="match status" value="1"/>
</dbReference>
<evidence type="ECO:0000256" key="4">
    <source>
        <dbReference type="ARBA" id="ARBA00022840"/>
    </source>
</evidence>
<keyword evidence="2" id="KW-0547">Nucleotide-binding</keyword>
<dbReference type="SMART" id="SM01120">
    <property type="entry name" value="Dak2"/>
    <property type="match status" value="1"/>
</dbReference>
<evidence type="ECO:0000256" key="1">
    <source>
        <dbReference type="ARBA" id="ARBA00022679"/>
    </source>
</evidence>
<dbReference type="GO" id="GO:0047324">
    <property type="term" value="F:phosphoenolpyruvate-glycerone phosphotransferase activity"/>
    <property type="evidence" value="ECO:0007669"/>
    <property type="project" value="UniProtKB-EC"/>
</dbReference>
<feature type="domain" description="DhaK" evidence="6">
    <location>
        <begin position="10"/>
        <end position="333"/>
    </location>
</feature>
<dbReference type="FunFam" id="1.25.40.340:FF:000002">
    <property type="entry name" value="Dihydroxyacetone kinase, L subunit"/>
    <property type="match status" value="1"/>
</dbReference>
<dbReference type="GO" id="GO:0005829">
    <property type="term" value="C:cytosol"/>
    <property type="evidence" value="ECO:0007669"/>
    <property type="project" value="TreeGrafter"/>
</dbReference>
<dbReference type="PROSITE" id="PS51481">
    <property type="entry name" value="DHAK"/>
    <property type="match status" value="1"/>
</dbReference>
<dbReference type="Proteomes" id="UP000321562">
    <property type="component" value="Unassembled WGS sequence"/>
</dbReference>
<evidence type="ECO:0000256" key="3">
    <source>
        <dbReference type="ARBA" id="ARBA00022777"/>
    </source>
</evidence>
<dbReference type="EC" id="2.7.1.121" evidence="7"/>
<dbReference type="Gene3D" id="3.40.50.10440">
    <property type="entry name" value="Dihydroxyacetone kinase, domain 1"/>
    <property type="match status" value="1"/>
</dbReference>
<evidence type="ECO:0000259" key="6">
    <source>
        <dbReference type="PROSITE" id="PS51481"/>
    </source>
</evidence>
<dbReference type="Pfam" id="PF02733">
    <property type="entry name" value="Dak1"/>
    <property type="match status" value="1"/>
</dbReference>
<dbReference type="InterPro" id="IPR036117">
    <property type="entry name" value="DhaL_dom_sf"/>
</dbReference>
<sequence length="586" mass="60368">MARTKKLINHPDDVISDLVAGLIAAHSGELQVSGDTGRAIVATNGPRAGKVGVVIGGGSGHEPAFVGYVGRGLADAVAIGNVFASPAPNQIADAARAANGGAGVIFLYGNYTGDVMNFTMAAEMLEAEGVPIRQVQVTDDVLSAPIDKRSERRGIAGDVFVFKVAGAAADQGHSLDRVEALTRKANAAIFSAAVALGPCSLPQTGKPNFQLGDDEMEIGMGLHGEPGVRREKLANADIVVDDLMASILADADLTAGDRVAVMVNGLGATSHLELYILFKRVSEILSDQGVELVRAWVGEYATSLEMAGASITVMALDDELAELLFHPCHSPAFHEGAPVAVTGSAAGPVVAARTQPRPTTDAPSETVLKSGGPISATIFRDMMRHAGLAIIEKADWLSDLDGQIGDGDHGVSMAQGWRAVLHALDDAPTDETISQTCGRMGSAFLDAVGASSGPLYATAFQYAGHAVADRLDLDAPALAALIAAAADGITTRGGAVIGDKTMADAWIPAADVARQNADTDVVRLMQAVAKAAEAGMNATADLEARKGRAAKLGKRSLGHVDPGAASAFLLLSGMRTYLARDHLGLK</sequence>
<dbReference type="EMBL" id="VOPL01000009">
    <property type="protein sequence ID" value="TXB65655.1"/>
    <property type="molecule type" value="Genomic_DNA"/>
</dbReference>
<dbReference type="Gene3D" id="1.25.40.340">
    <property type="match status" value="1"/>
</dbReference>
<dbReference type="NCBIfam" id="TIGR02365">
    <property type="entry name" value="dha_L_ycgS"/>
    <property type="match status" value="1"/>
</dbReference>
<dbReference type="InterPro" id="IPR012737">
    <property type="entry name" value="DhaK_L_YcgS"/>
</dbReference>
<dbReference type="OrthoDB" id="9806345at2"/>
<keyword evidence="3 7" id="KW-0418">Kinase</keyword>
<proteinExistence type="predicted"/>
<comment type="caution">
    <text evidence="7">The sequence shown here is derived from an EMBL/GenBank/DDBJ whole genome shotgun (WGS) entry which is preliminary data.</text>
</comment>
<reference evidence="7 8" key="1">
    <citation type="submission" date="2019-08" db="EMBL/GenBank/DDBJ databases">
        <authorList>
            <person name="Ye J."/>
        </authorList>
    </citation>
    <scope>NUCLEOTIDE SEQUENCE [LARGE SCALE GENOMIC DNA]</scope>
    <source>
        <strain evidence="7 8">TK008</strain>
    </source>
</reference>
<evidence type="ECO:0000313" key="7">
    <source>
        <dbReference type="EMBL" id="TXB65655.1"/>
    </source>
</evidence>
<dbReference type="PANTHER" id="PTHR28629">
    <property type="entry name" value="TRIOKINASE/FMN CYCLASE"/>
    <property type="match status" value="1"/>
</dbReference>
<dbReference type="SUPFAM" id="SSF82549">
    <property type="entry name" value="DAK1/DegV-like"/>
    <property type="match status" value="1"/>
</dbReference>
<dbReference type="RefSeq" id="WP_147100697.1">
    <property type="nucleotide sequence ID" value="NZ_JBHUFH010000037.1"/>
</dbReference>
<evidence type="ECO:0000259" key="5">
    <source>
        <dbReference type="PROSITE" id="PS51480"/>
    </source>
</evidence>
<dbReference type="SUPFAM" id="SSF101473">
    <property type="entry name" value="DhaL-like"/>
    <property type="match status" value="1"/>
</dbReference>
<dbReference type="PANTHER" id="PTHR28629:SF4">
    <property type="entry name" value="TRIOKINASE_FMN CYCLASE"/>
    <property type="match status" value="1"/>
</dbReference>
<dbReference type="GO" id="GO:0005524">
    <property type="term" value="F:ATP binding"/>
    <property type="evidence" value="ECO:0007669"/>
    <property type="project" value="UniProtKB-KW"/>
</dbReference>
<keyword evidence="8" id="KW-1185">Reference proteome</keyword>
<organism evidence="7 8">
    <name type="scientific">Paracoccus aurantiacus</name>
    <dbReference type="NCBI Taxonomy" id="2599412"/>
    <lineage>
        <taxon>Bacteria</taxon>
        <taxon>Pseudomonadati</taxon>
        <taxon>Pseudomonadota</taxon>
        <taxon>Alphaproteobacteria</taxon>
        <taxon>Rhodobacterales</taxon>
        <taxon>Paracoccaceae</taxon>
        <taxon>Paracoccus</taxon>
    </lineage>
</organism>
<accession>A0A5C6RUI9</accession>
<dbReference type="Pfam" id="PF02734">
    <property type="entry name" value="Dak2"/>
    <property type="match status" value="1"/>
</dbReference>
<dbReference type="InterPro" id="IPR004007">
    <property type="entry name" value="DhaL_dom"/>
</dbReference>
<evidence type="ECO:0000256" key="2">
    <source>
        <dbReference type="ARBA" id="ARBA00022741"/>
    </source>
</evidence>
<dbReference type="AlphaFoldDB" id="A0A5C6RUI9"/>
<dbReference type="NCBIfam" id="NF011049">
    <property type="entry name" value="PRK14479.1"/>
    <property type="match status" value="1"/>
</dbReference>
<dbReference type="InterPro" id="IPR050861">
    <property type="entry name" value="Dihydroxyacetone_Kinase"/>
</dbReference>
<dbReference type="Gene3D" id="3.30.1180.20">
    <property type="entry name" value="Dihydroxyacetone kinase, domain 2"/>
    <property type="match status" value="1"/>
</dbReference>
<dbReference type="GO" id="GO:0019563">
    <property type="term" value="P:glycerol catabolic process"/>
    <property type="evidence" value="ECO:0007669"/>
    <property type="project" value="TreeGrafter"/>
</dbReference>
<dbReference type="GO" id="GO:0004371">
    <property type="term" value="F:glycerone kinase activity"/>
    <property type="evidence" value="ECO:0007669"/>
    <property type="project" value="InterPro"/>
</dbReference>
<keyword evidence="1 7" id="KW-0808">Transferase</keyword>
<feature type="domain" description="DhaL" evidence="5">
    <location>
        <begin position="377"/>
        <end position="576"/>
    </location>
</feature>
<dbReference type="InterPro" id="IPR004006">
    <property type="entry name" value="DhaK_dom"/>
</dbReference>
<dbReference type="PROSITE" id="PS51480">
    <property type="entry name" value="DHAL"/>
    <property type="match status" value="1"/>
</dbReference>
<gene>
    <name evidence="7" type="primary">dhaK</name>
    <name evidence="7" type="ORF">FQV27_16515</name>
</gene>
<dbReference type="FunFam" id="3.30.1180.20:FF:000001">
    <property type="entry name" value="Dihydroxyacetone kinase 1"/>
    <property type="match status" value="1"/>
</dbReference>
<evidence type="ECO:0000313" key="8">
    <source>
        <dbReference type="Proteomes" id="UP000321562"/>
    </source>
</evidence>